<keyword evidence="4 9" id="KW-0808">Transferase</keyword>
<dbReference type="Gene3D" id="3.40.1030.10">
    <property type="entry name" value="Nucleoside phosphorylase/phosphoribosyltransferase catalytic domain"/>
    <property type="match status" value="1"/>
</dbReference>
<evidence type="ECO:0000256" key="2">
    <source>
        <dbReference type="ARBA" id="ARBA00022605"/>
    </source>
</evidence>
<dbReference type="FunFam" id="3.40.1030.10:FF:000002">
    <property type="entry name" value="Anthranilate phosphoribosyltransferase"/>
    <property type="match status" value="1"/>
</dbReference>
<evidence type="ECO:0000256" key="4">
    <source>
        <dbReference type="ARBA" id="ARBA00022679"/>
    </source>
</evidence>
<evidence type="ECO:0000256" key="1">
    <source>
        <dbReference type="ARBA" id="ARBA00004907"/>
    </source>
</evidence>
<feature type="binding site" evidence="9">
    <location>
        <position position="226"/>
    </location>
    <ligand>
        <name>Mg(2+)</name>
        <dbReference type="ChEBI" id="CHEBI:18420"/>
        <label>2</label>
    </ligand>
</feature>
<evidence type="ECO:0000256" key="7">
    <source>
        <dbReference type="ARBA" id="ARBA00052328"/>
    </source>
</evidence>
<evidence type="ECO:0000256" key="6">
    <source>
        <dbReference type="ARBA" id="ARBA00023141"/>
    </source>
</evidence>
<dbReference type="InterPro" id="IPR005940">
    <property type="entry name" value="Anthranilate_Pribosyl_Tfrase"/>
</dbReference>
<accession>A0A9D0YPQ4</accession>
<feature type="binding site" evidence="9">
    <location>
        <position position="93"/>
    </location>
    <ligand>
        <name>Mg(2+)</name>
        <dbReference type="ChEBI" id="CHEBI:18420"/>
        <label>1</label>
    </ligand>
</feature>
<evidence type="ECO:0000259" key="11">
    <source>
        <dbReference type="Pfam" id="PF02885"/>
    </source>
</evidence>
<dbReference type="HAMAP" id="MF_00211">
    <property type="entry name" value="TrpD"/>
    <property type="match status" value="1"/>
</dbReference>
<dbReference type="GO" id="GO:0000287">
    <property type="term" value="F:magnesium ion binding"/>
    <property type="evidence" value="ECO:0007669"/>
    <property type="project" value="UniProtKB-UniRule"/>
</dbReference>
<dbReference type="NCBIfam" id="TIGR01245">
    <property type="entry name" value="trpD"/>
    <property type="match status" value="1"/>
</dbReference>
<comment type="function">
    <text evidence="9">Catalyzes the transfer of the phosphoribosyl group of 5-phosphorylribose-1-pyrophosphate (PRPP) to anthranilate to yield N-(5'-phosphoribosyl)-anthranilate (PRA).</text>
</comment>
<feature type="domain" description="Glycosyl transferase family 3" evidence="10">
    <location>
        <begin position="76"/>
        <end position="323"/>
    </location>
</feature>
<dbReference type="EC" id="2.4.2.18" evidence="9"/>
<dbReference type="SUPFAM" id="SSF47648">
    <property type="entry name" value="Nucleoside phosphorylase/phosphoribosyltransferase N-terminal domain"/>
    <property type="match status" value="1"/>
</dbReference>
<evidence type="ECO:0000256" key="9">
    <source>
        <dbReference type="HAMAP-Rule" id="MF_00211"/>
    </source>
</evidence>
<protein>
    <recommendedName>
        <fullName evidence="9">Anthranilate phosphoribosyltransferase</fullName>
        <ecNumber evidence="9">2.4.2.18</ecNumber>
    </recommendedName>
</protein>
<evidence type="ECO:0000256" key="8">
    <source>
        <dbReference type="ARBA" id="ARBA00061188"/>
    </source>
</evidence>
<feature type="binding site" evidence="9">
    <location>
        <position position="167"/>
    </location>
    <ligand>
        <name>anthranilate</name>
        <dbReference type="ChEBI" id="CHEBI:16567"/>
        <label>2</label>
    </ligand>
</feature>
<comment type="caution">
    <text evidence="9">Lacks conserved residue(s) required for the propagation of feature annotation.</text>
</comment>
<comment type="catalytic activity">
    <reaction evidence="7 9">
        <text>N-(5-phospho-beta-D-ribosyl)anthranilate + diphosphate = 5-phospho-alpha-D-ribose 1-diphosphate + anthranilate</text>
        <dbReference type="Rhea" id="RHEA:11768"/>
        <dbReference type="ChEBI" id="CHEBI:16567"/>
        <dbReference type="ChEBI" id="CHEBI:18277"/>
        <dbReference type="ChEBI" id="CHEBI:33019"/>
        <dbReference type="ChEBI" id="CHEBI:58017"/>
        <dbReference type="EC" id="2.4.2.18"/>
    </reaction>
</comment>
<reference evidence="12" key="1">
    <citation type="journal article" date="2020" name="ISME J.">
        <title>Gammaproteobacteria mediating utilization of methyl-, sulfur- and petroleum organic compounds in deep ocean hydrothermal plumes.</title>
        <authorList>
            <person name="Zhou Z."/>
            <person name="Liu Y."/>
            <person name="Pan J."/>
            <person name="Cron B.R."/>
            <person name="Toner B.M."/>
            <person name="Anantharaman K."/>
            <person name="Breier J.A."/>
            <person name="Dick G.J."/>
            <person name="Li M."/>
        </authorList>
    </citation>
    <scope>NUCLEOTIDE SEQUENCE</scope>
    <source>
        <strain evidence="12">SZUA-1501</strain>
    </source>
</reference>
<dbReference type="PANTHER" id="PTHR43285">
    <property type="entry name" value="ANTHRANILATE PHOSPHORIBOSYLTRANSFERASE"/>
    <property type="match status" value="1"/>
</dbReference>
<name>A0A9D0YPQ4_AQUAO</name>
<gene>
    <name evidence="9 12" type="primary">trpD</name>
    <name evidence="12" type="ORF">EYH37_04515</name>
</gene>
<evidence type="ECO:0000256" key="3">
    <source>
        <dbReference type="ARBA" id="ARBA00022676"/>
    </source>
</evidence>
<dbReference type="Proteomes" id="UP000606463">
    <property type="component" value="Unassembled WGS sequence"/>
</dbReference>
<dbReference type="SUPFAM" id="SSF52418">
    <property type="entry name" value="Nucleoside phosphorylase/phosphoribosyltransferase catalytic domain"/>
    <property type="match status" value="1"/>
</dbReference>
<comment type="subunit">
    <text evidence="9">Homodimer.</text>
</comment>
<feature type="domain" description="Glycosyl transferase family 3 N-terminal" evidence="11">
    <location>
        <begin position="3"/>
        <end position="63"/>
    </location>
</feature>
<dbReference type="InterPro" id="IPR017459">
    <property type="entry name" value="Glycosyl_Trfase_fam3_N_dom"/>
</dbReference>
<organism evidence="12 13">
    <name type="scientific">Aquifex aeolicus</name>
    <dbReference type="NCBI Taxonomy" id="63363"/>
    <lineage>
        <taxon>Bacteria</taxon>
        <taxon>Pseudomonadati</taxon>
        <taxon>Aquificota</taxon>
        <taxon>Aquificia</taxon>
        <taxon>Aquificales</taxon>
        <taxon>Aquificaceae</taxon>
        <taxon>Aquifex</taxon>
    </lineage>
</organism>
<feature type="binding site" evidence="9">
    <location>
        <position position="112"/>
    </location>
    <ligand>
        <name>anthranilate</name>
        <dbReference type="ChEBI" id="CHEBI:16567"/>
        <label>1</label>
    </ligand>
</feature>
<dbReference type="GO" id="GO:0004048">
    <property type="term" value="F:anthranilate phosphoribosyltransferase activity"/>
    <property type="evidence" value="ECO:0007669"/>
    <property type="project" value="UniProtKB-UniRule"/>
</dbReference>
<dbReference type="InterPro" id="IPR000312">
    <property type="entry name" value="Glycosyl_Trfase_fam3"/>
</dbReference>
<feature type="binding site" evidence="9">
    <location>
        <position position="89"/>
    </location>
    <ligand>
        <name>5-phospho-alpha-D-ribose 1-diphosphate</name>
        <dbReference type="ChEBI" id="CHEBI:58017"/>
    </ligand>
</feature>
<feature type="binding site" evidence="9">
    <location>
        <position position="227"/>
    </location>
    <ligand>
        <name>Mg(2+)</name>
        <dbReference type="ChEBI" id="CHEBI:18420"/>
        <label>2</label>
    </ligand>
</feature>
<dbReference type="GO" id="GO:0005829">
    <property type="term" value="C:cytosol"/>
    <property type="evidence" value="ECO:0007669"/>
    <property type="project" value="TreeGrafter"/>
</dbReference>
<keyword evidence="2 9" id="KW-0028">Amino-acid biosynthesis</keyword>
<dbReference type="EMBL" id="DQVE01000047">
    <property type="protein sequence ID" value="HIP98607.1"/>
    <property type="molecule type" value="Genomic_DNA"/>
</dbReference>
<evidence type="ECO:0000259" key="10">
    <source>
        <dbReference type="Pfam" id="PF00591"/>
    </source>
</evidence>
<comment type="caution">
    <text evidence="12">The sequence shown here is derived from an EMBL/GenBank/DDBJ whole genome shotgun (WGS) entry which is preliminary data.</text>
</comment>
<feature type="binding site" evidence="9">
    <location>
        <begin position="84"/>
        <end position="85"/>
    </location>
    <ligand>
        <name>5-phospho-alpha-D-ribose 1-diphosphate</name>
        <dbReference type="ChEBI" id="CHEBI:58017"/>
    </ligand>
</feature>
<feature type="binding site" evidence="9">
    <location>
        <begin position="109"/>
        <end position="117"/>
    </location>
    <ligand>
        <name>5-phospho-alpha-D-ribose 1-diphosphate</name>
        <dbReference type="ChEBI" id="CHEBI:58017"/>
    </ligand>
</feature>
<dbReference type="Pfam" id="PF00591">
    <property type="entry name" value="Glycos_transf_3"/>
    <property type="match status" value="1"/>
</dbReference>
<evidence type="ECO:0000256" key="5">
    <source>
        <dbReference type="ARBA" id="ARBA00022822"/>
    </source>
</evidence>
<dbReference type="InterPro" id="IPR035902">
    <property type="entry name" value="Nuc_phospho_transferase"/>
</dbReference>
<comment type="cofactor">
    <cofactor evidence="9">
        <name>Mg(2+)</name>
        <dbReference type="ChEBI" id="CHEBI:18420"/>
    </cofactor>
    <text evidence="9">Binds 2 magnesium ions per monomer.</text>
</comment>
<feature type="binding site" evidence="9">
    <location>
        <begin position="91"/>
        <end position="94"/>
    </location>
    <ligand>
        <name>5-phospho-alpha-D-ribose 1-diphosphate</name>
        <dbReference type="ChEBI" id="CHEBI:58017"/>
    </ligand>
</feature>
<feature type="binding site" evidence="9">
    <location>
        <position position="81"/>
    </location>
    <ligand>
        <name>anthranilate</name>
        <dbReference type="ChEBI" id="CHEBI:16567"/>
        <label>1</label>
    </ligand>
</feature>
<feature type="binding site" evidence="9">
    <location>
        <position position="227"/>
    </location>
    <ligand>
        <name>Mg(2+)</name>
        <dbReference type="ChEBI" id="CHEBI:18420"/>
        <label>1</label>
    </ligand>
</feature>
<keyword evidence="9" id="KW-0460">Magnesium</keyword>
<keyword evidence="5 9" id="KW-0822">Tryptophan biosynthesis</keyword>
<evidence type="ECO:0000313" key="12">
    <source>
        <dbReference type="EMBL" id="HIP98607.1"/>
    </source>
</evidence>
<dbReference type="AlphaFoldDB" id="A0A9D0YPQ4"/>
<feature type="binding site" evidence="9">
    <location>
        <position position="81"/>
    </location>
    <ligand>
        <name>5-phospho-alpha-D-ribose 1-diphosphate</name>
        <dbReference type="ChEBI" id="CHEBI:58017"/>
    </ligand>
</feature>
<dbReference type="Gene3D" id="1.20.970.10">
    <property type="entry name" value="Transferase, Pyrimidine Nucleoside Phosphorylase, Chain C"/>
    <property type="match status" value="1"/>
</dbReference>
<feature type="binding site" evidence="9">
    <location>
        <position position="121"/>
    </location>
    <ligand>
        <name>5-phospho-alpha-D-ribose 1-diphosphate</name>
        <dbReference type="ChEBI" id="CHEBI:58017"/>
    </ligand>
</feature>
<dbReference type="GO" id="GO:0000162">
    <property type="term" value="P:L-tryptophan biosynthetic process"/>
    <property type="evidence" value="ECO:0007669"/>
    <property type="project" value="UniProtKB-UniRule"/>
</dbReference>
<keyword evidence="3 9" id="KW-0328">Glycosyltransferase</keyword>
<evidence type="ECO:0000313" key="13">
    <source>
        <dbReference type="Proteomes" id="UP000606463"/>
    </source>
</evidence>
<dbReference type="PANTHER" id="PTHR43285:SF2">
    <property type="entry name" value="ANTHRANILATE PHOSPHORIBOSYLTRANSFERASE"/>
    <property type="match status" value="1"/>
</dbReference>
<keyword evidence="9" id="KW-0479">Metal-binding</keyword>
<keyword evidence="6 9" id="KW-0057">Aromatic amino acid biosynthesis</keyword>
<sequence>MRKDIIRKLSRFEDLTKLELQSALEDIVEGRATEGQIGAFIMGMAMKGACVEEIVASAEKFREWSTKIEYPHPEGLVDTCGTGGDKVETFNVSTMSAFVVASAGVKVAKHGNRAVSSRCGSADFLEALGVKVEISPEGALKLLEETNLAFLYAPLYHPAMKNVAKVRRELGVKSLFNLVGPLSNPAGAKRQVVGVYDAKLVEPLAQVLKELGALRAFVVHGLEGLDEVSVSAETLVGEVSPQGVKTYRISPEELGVKRRSLKEIEGGDCGRNVQIFWEILEGKNGAGEDFLAVNSAFALYVAEKVPSLREGIELSKKLIRSGKVKQTVEKFVELSHKV</sequence>
<comment type="similarity">
    <text evidence="9">Belongs to the anthranilate phosphoribosyltransferase family.</text>
</comment>
<proteinExistence type="inferred from homology"/>
<dbReference type="Pfam" id="PF02885">
    <property type="entry name" value="Glycos_trans_3N"/>
    <property type="match status" value="1"/>
</dbReference>
<comment type="pathway">
    <text evidence="1 9">Amino-acid biosynthesis; L-tryptophan biosynthesis; L-tryptophan from chorismate: step 2/5.</text>
</comment>
<comment type="similarity">
    <text evidence="8">In the C-terminal section; belongs to the anthranilate phosphoribosyltransferase family.</text>
</comment>
<dbReference type="InterPro" id="IPR036320">
    <property type="entry name" value="Glycosyl_Trfase_fam3_N_dom_sf"/>
</dbReference>